<accession>A0A410WRA1</accession>
<sequence>MTDTTPDAPVILKTKIATPLPKANLVARERLTDSLSRGINGRLTLVCAPAGFGKTTLLTQWAHSCGHTCAWLSLDARDNDFIRFWRTLIRSLADKAEDPAGQRLAALALSLQDISSSTFLDALLNELYEFPGKTVLVLDDYHLIGDARIHDSLAYFIEYLPTALHVLIASRSELPFSTVKWTAKREQNELHTATLQFTADEAAAFYRHIHHHPLTDEQIRRLAAQTEGWVTGLQLALLSLQSGTDAVRFLEEFHGDHRVISDYLFEEVASKLLPDLYSFVLKTSVLQEMDADLCDAVTESADSQVLLERAKKSNLFLVPLDERGAWFRYHHLFAGFLQELLKRKQPEEWRRLNRLASAGCISRGFMNEAVEYAIAGEDYPRLESCLRTHMPAVLESGELGNLLRWFRSFPPEYAVSPALSLHHAFVLLMAGHAEQAEQLLDRVESSLDASMEPEERKELQSGLLFVRSNLMFITGIFDKWFAHIGTLLHEILPADPAFYTFNYNRTEPLVRRTPLGLKGVLSPDTERIGALFTSLLEARGWQGSYIYLYVIQSLSEGYYEWNRLEDSRKLAVLVSRSAPAKELPGLYVPMHLTQAQLYAAQGRFELAHTALDEAFEASSGLKDSRWRQLLQAARIRLYLKEDRSADVKKALPQLGVSGKDKPGFRQEFEYVTLARALGSQRKEKEALRLLELLKPQCEREQLLSGIIEIGILQALLENQRGQRTTALRHLHEALELGARNGYIRSFLDEGKAMETLLRAYARQYRLTREVAGQGGGLHDYVLKLLSLFMPASPQRKTPAPPLVEELSRSEISLLRLIRRGASNRQMAEQLTLSEGTVKVYLSRLYEKLGVSSRTQALVTAQELKLLDAE</sequence>
<reference evidence="6 7" key="1">
    <citation type="submission" date="2018-01" db="EMBL/GenBank/DDBJ databases">
        <title>The whole genome sequencing and assembly of Paenibacillus chitinolyticus KCCM 41400 strain.</title>
        <authorList>
            <person name="Kim J.-Y."/>
            <person name="Park M.-K."/>
            <person name="Lee Y.-J."/>
            <person name="Yi H."/>
            <person name="Bahn Y.-S."/>
            <person name="Kim J.F."/>
            <person name="Lee D.-W."/>
        </authorList>
    </citation>
    <scope>NUCLEOTIDE SEQUENCE [LARGE SCALE GENOMIC DNA]</scope>
    <source>
        <strain evidence="6 7">KCCM 41400</strain>
    </source>
</reference>
<evidence type="ECO:0000313" key="6">
    <source>
        <dbReference type="EMBL" id="QAV16854.1"/>
    </source>
</evidence>
<dbReference type="InterPro" id="IPR016032">
    <property type="entry name" value="Sig_transdc_resp-reg_C-effctor"/>
</dbReference>
<feature type="domain" description="HTH luxR-type" evidence="4">
    <location>
        <begin position="799"/>
        <end position="864"/>
    </location>
</feature>
<dbReference type="GeneID" id="95373942"/>
<dbReference type="SUPFAM" id="SSF48452">
    <property type="entry name" value="TPR-like"/>
    <property type="match status" value="1"/>
</dbReference>
<organism evidence="6 7">
    <name type="scientific">Paenibacillus chitinolyticus</name>
    <dbReference type="NCBI Taxonomy" id="79263"/>
    <lineage>
        <taxon>Bacteria</taxon>
        <taxon>Bacillati</taxon>
        <taxon>Bacillota</taxon>
        <taxon>Bacilli</taxon>
        <taxon>Bacillales</taxon>
        <taxon>Paenibacillaceae</taxon>
        <taxon>Paenibacillus</taxon>
    </lineage>
</organism>
<protein>
    <submittedName>
        <fullName evidence="5">LuxR C-terminal-related transcriptional regulator</fullName>
    </submittedName>
    <submittedName>
        <fullName evidence="6">LuxR family transcriptional regulator</fullName>
    </submittedName>
</protein>
<dbReference type="EMBL" id="JAMDMJ010000002">
    <property type="protein sequence ID" value="MCY9594613.1"/>
    <property type="molecule type" value="Genomic_DNA"/>
</dbReference>
<evidence type="ECO:0000259" key="4">
    <source>
        <dbReference type="PROSITE" id="PS50043"/>
    </source>
</evidence>
<reference evidence="5 8" key="2">
    <citation type="submission" date="2022-05" db="EMBL/GenBank/DDBJ databases">
        <title>Genome Sequencing of Bee-Associated Microbes.</title>
        <authorList>
            <person name="Dunlap C."/>
        </authorList>
    </citation>
    <scope>NUCLEOTIDE SEQUENCE [LARGE SCALE GENOMIC DNA]</scope>
    <source>
        <strain evidence="5 8">NRRL B-23120</strain>
    </source>
</reference>
<dbReference type="InterPro" id="IPR041617">
    <property type="entry name" value="TPR_MalT"/>
</dbReference>
<dbReference type="AlphaFoldDB" id="A0A410WRA1"/>
<dbReference type="Gene3D" id="1.25.40.10">
    <property type="entry name" value="Tetratricopeptide repeat domain"/>
    <property type="match status" value="1"/>
</dbReference>
<keyword evidence="8" id="KW-1185">Reference proteome</keyword>
<dbReference type="CDD" id="cd06170">
    <property type="entry name" value="LuxR_C_like"/>
    <property type="match status" value="1"/>
</dbReference>
<dbReference type="Proteomes" id="UP001527202">
    <property type="component" value="Unassembled WGS sequence"/>
</dbReference>
<name>A0A410WRA1_9BACL</name>
<evidence type="ECO:0000313" key="8">
    <source>
        <dbReference type="Proteomes" id="UP001527202"/>
    </source>
</evidence>
<keyword evidence="1" id="KW-0805">Transcription regulation</keyword>
<dbReference type="Pfam" id="PF13191">
    <property type="entry name" value="AAA_16"/>
    <property type="match status" value="1"/>
</dbReference>
<evidence type="ECO:0000256" key="2">
    <source>
        <dbReference type="ARBA" id="ARBA00023125"/>
    </source>
</evidence>
<evidence type="ECO:0000256" key="1">
    <source>
        <dbReference type="ARBA" id="ARBA00023015"/>
    </source>
</evidence>
<dbReference type="InterPro" id="IPR036388">
    <property type="entry name" value="WH-like_DNA-bd_sf"/>
</dbReference>
<dbReference type="PRINTS" id="PR00038">
    <property type="entry name" value="HTHLUXR"/>
</dbReference>
<evidence type="ECO:0000313" key="7">
    <source>
        <dbReference type="Proteomes" id="UP000288943"/>
    </source>
</evidence>
<dbReference type="InterPro" id="IPR027417">
    <property type="entry name" value="P-loop_NTPase"/>
</dbReference>
<dbReference type="Proteomes" id="UP000288943">
    <property type="component" value="Chromosome"/>
</dbReference>
<proteinExistence type="predicted"/>
<dbReference type="PANTHER" id="PTHR44688">
    <property type="entry name" value="DNA-BINDING TRANSCRIPTIONAL ACTIVATOR DEVR_DOSR"/>
    <property type="match status" value="1"/>
</dbReference>
<dbReference type="EMBL" id="CP026520">
    <property type="protein sequence ID" value="QAV16854.1"/>
    <property type="molecule type" value="Genomic_DNA"/>
</dbReference>
<dbReference type="InterPro" id="IPR059106">
    <property type="entry name" value="WHD_MalT"/>
</dbReference>
<keyword evidence="2" id="KW-0238">DNA-binding</keyword>
<dbReference type="InterPro" id="IPR041664">
    <property type="entry name" value="AAA_16"/>
</dbReference>
<dbReference type="RefSeq" id="WP_042232213.1">
    <property type="nucleotide sequence ID" value="NZ_CP026520.1"/>
</dbReference>
<dbReference type="PROSITE" id="PS50043">
    <property type="entry name" value="HTH_LUXR_2"/>
    <property type="match status" value="1"/>
</dbReference>
<evidence type="ECO:0000313" key="5">
    <source>
        <dbReference type="EMBL" id="MCY9594613.1"/>
    </source>
</evidence>
<dbReference type="Gene3D" id="3.40.50.300">
    <property type="entry name" value="P-loop containing nucleotide triphosphate hydrolases"/>
    <property type="match status" value="1"/>
</dbReference>
<gene>
    <name evidence="5" type="ORF">M5X16_02360</name>
    <name evidence="6" type="ORF">PC41400_03800</name>
</gene>
<dbReference type="SMART" id="SM00421">
    <property type="entry name" value="HTH_LUXR"/>
    <property type="match status" value="1"/>
</dbReference>
<dbReference type="Pfam" id="PF25873">
    <property type="entry name" value="WHD_MalT"/>
    <property type="match status" value="1"/>
</dbReference>
<dbReference type="GO" id="GO:0003677">
    <property type="term" value="F:DNA binding"/>
    <property type="evidence" value="ECO:0007669"/>
    <property type="project" value="UniProtKB-KW"/>
</dbReference>
<dbReference type="InterPro" id="IPR011990">
    <property type="entry name" value="TPR-like_helical_dom_sf"/>
</dbReference>
<dbReference type="Pfam" id="PF17874">
    <property type="entry name" value="TPR_MalT"/>
    <property type="match status" value="1"/>
</dbReference>
<dbReference type="SUPFAM" id="SSF52540">
    <property type="entry name" value="P-loop containing nucleoside triphosphate hydrolases"/>
    <property type="match status" value="1"/>
</dbReference>
<dbReference type="GO" id="GO:0006355">
    <property type="term" value="P:regulation of DNA-templated transcription"/>
    <property type="evidence" value="ECO:0007669"/>
    <property type="project" value="InterPro"/>
</dbReference>
<dbReference type="InterPro" id="IPR000792">
    <property type="entry name" value="Tscrpt_reg_LuxR_C"/>
</dbReference>
<dbReference type="SUPFAM" id="SSF46894">
    <property type="entry name" value="C-terminal effector domain of the bipartite response regulators"/>
    <property type="match status" value="1"/>
</dbReference>
<dbReference type="Gene3D" id="1.10.10.10">
    <property type="entry name" value="Winged helix-like DNA-binding domain superfamily/Winged helix DNA-binding domain"/>
    <property type="match status" value="1"/>
</dbReference>
<keyword evidence="3" id="KW-0804">Transcription</keyword>
<dbReference type="OrthoDB" id="1137593at2"/>
<dbReference type="Pfam" id="PF00196">
    <property type="entry name" value="GerE"/>
    <property type="match status" value="1"/>
</dbReference>
<dbReference type="PANTHER" id="PTHR44688:SF16">
    <property type="entry name" value="DNA-BINDING TRANSCRIPTIONAL ACTIVATOR DEVR_DOSR"/>
    <property type="match status" value="1"/>
</dbReference>
<dbReference type="KEGG" id="pchi:PC41400_03800"/>
<evidence type="ECO:0000256" key="3">
    <source>
        <dbReference type="ARBA" id="ARBA00023163"/>
    </source>
</evidence>